<evidence type="ECO:0000256" key="1">
    <source>
        <dbReference type="SAM" id="Phobius"/>
    </source>
</evidence>
<reference evidence="2 4" key="1">
    <citation type="submission" date="2016-09" db="EMBL/GenBank/DDBJ databases">
        <authorList>
            <consortium name="Pathogen Informatics"/>
            <person name="Sun Q."/>
            <person name="Inoue M."/>
        </authorList>
    </citation>
    <scope>NUCLEOTIDE SEQUENCE [LARGE SCALE GENOMIC DNA]</scope>
    <source>
        <strain evidence="2 4">82C</strain>
    </source>
</reference>
<feature type="transmembrane region" description="Helical" evidence="1">
    <location>
        <begin position="67"/>
        <end position="85"/>
    </location>
</feature>
<dbReference type="RefSeq" id="WP_069995178.1">
    <property type="nucleotide sequence ID" value="NZ_FMPG01000003.1"/>
</dbReference>
<dbReference type="OrthoDB" id="2413616at2"/>
<evidence type="ECO:0000313" key="2">
    <source>
        <dbReference type="EMBL" id="SCS70359.1"/>
    </source>
</evidence>
<dbReference type="Proteomes" id="UP000095412">
    <property type="component" value="Unassembled WGS sequence"/>
</dbReference>
<gene>
    <name evidence="3" type="ORF">SAMEA2297795_01139</name>
    <name evidence="2" type="ORF">SAMEA2297796_00964</name>
</gene>
<reference evidence="3 5" key="2">
    <citation type="submission" date="2016-09" db="EMBL/GenBank/DDBJ databases">
        <authorList>
            <consortium name="Pathogen Informatics"/>
        </authorList>
    </citation>
    <scope>NUCLEOTIDE SEQUENCE [LARGE SCALE GENOMIC DNA]</scope>
    <source>
        <strain evidence="3 5">82B</strain>
    </source>
</reference>
<dbReference type="Proteomes" id="UP000095768">
    <property type="component" value="Unassembled WGS sequence"/>
</dbReference>
<dbReference type="EMBL" id="FMPG01000003">
    <property type="protein sequence ID" value="SCS78282.1"/>
    <property type="molecule type" value="Genomic_DNA"/>
</dbReference>
<evidence type="ECO:0000313" key="3">
    <source>
        <dbReference type="EMBL" id="SCS78282.1"/>
    </source>
</evidence>
<evidence type="ECO:0000313" key="5">
    <source>
        <dbReference type="Proteomes" id="UP000095768"/>
    </source>
</evidence>
<accession>A0A1D4KWQ6</accession>
<feature type="transmembrane region" description="Helical" evidence="1">
    <location>
        <begin position="33"/>
        <end position="55"/>
    </location>
</feature>
<name>A0A1D4KWQ6_9STAP</name>
<protein>
    <submittedName>
        <fullName evidence="3">Membrane protein</fullName>
    </submittedName>
</protein>
<sequence length="119" mass="13264">MNQQLMKRTLTLSVIFGVLFFVLNYFSSSDSSIMQLIFKSILVIVVFGILYYALFSIVNSPERKYKFGVTIPIALLISLIVSALFSALKVGIIVGLILGILAGYIWEWLAKNRHGGDQS</sequence>
<proteinExistence type="predicted"/>
<evidence type="ECO:0000313" key="4">
    <source>
        <dbReference type="Proteomes" id="UP000095412"/>
    </source>
</evidence>
<feature type="transmembrane region" description="Helical" evidence="1">
    <location>
        <begin position="9"/>
        <end position="27"/>
    </location>
</feature>
<keyword evidence="1" id="KW-0472">Membrane</keyword>
<organism evidence="3 5">
    <name type="scientific">Staphylococcus caeli</name>
    <dbReference type="NCBI Taxonomy" id="2201815"/>
    <lineage>
        <taxon>Bacteria</taxon>
        <taxon>Bacillati</taxon>
        <taxon>Bacillota</taxon>
        <taxon>Bacilli</taxon>
        <taxon>Bacillales</taxon>
        <taxon>Staphylococcaceae</taxon>
        <taxon>Staphylococcus</taxon>
    </lineage>
</organism>
<keyword evidence="1" id="KW-0812">Transmembrane</keyword>
<feature type="transmembrane region" description="Helical" evidence="1">
    <location>
        <begin position="91"/>
        <end position="109"/>
    </location>
</feature>
<dbReference type="AlphaFoldDB" id="A0A1D4KWQ6"/>
<keyword evidence="1" id="KW-1133">Transmembrane helix</keyword>
<dbReference type="EMBL" id="FMPI01000005">
    <property type="protein sequence ID" value="SCS70359.1"/>
    <property type="molecule type" value="Genomic_DNA"/>
</dbReference>
<keyword evidence="4" id="KW-1185">Reference proteome</keyword>